<dbReference type="InterPro" id="IPR035965">
    <property type="entry name" value="PAS-like_dom_sf"/>
</dbReference>
<dbReference type="GO" id="GO:0005886">
    <property type="term" value="C:plasma membrane"/>
    <property type="evidence" value="ECO:0007669"/>
    <property type="project" value="UniProtKB-SubCell"/>
</dbReference>
<dbReference type="InterPro" id="IPR043128">
    <property type="entry name" value="Rev_trsase/Diguanyl_cyclase"/>
</dbReference>
<comment type="subcellular location">
    <subcellularLocation>
        <location evidence="2">Cell inner membrane</location>
        <topology evidence="2">Multi-pass membrane protein</topology>
    </subcellularLocation>
</comment>
<protein>
    <recommendedName>
        <fullName evidence="3">diguanylate cyclase</fullName>
        <ecNumber evidence="3">2.7.7.65</ecNumber>
    </recommendedName>
</protein>
<dbReference type="FunFam" id="2.10.70.100:FF:000001">
    <property type="entry name" value="Sensory transduction histidine kinase"/>
    <property type="match status" value="1"/>
</dbReference>
<dbReference type="InterPro" id="IPR013655">
    <property type="entry name" value="PAS_fold_3"/>
</dbReference>
<dbReference type="InterPro" id="IPR029787">
    <property type="entry name" value="Nucleotide_cyclase"/>
</dbReference>
<evidence type="ECO:0000256" key="1">
    <source>
        <dbReference type="ARBA" id="ARBA00001946"/>
    </source>
</evidence>
<dbReference type="GO" id="GO:0000166">
    <property type="term" value="F:nucleotide binding"/>
    <property type="evidence" value="ECO:0007669"/>
    <property type="project" value="UniProtKB-KW"/>
</dbReference>
<name>A0A7D4SYP9_9GAMM</name>
<dbReference type="InterPro" id="IPR000700">
    <property type="entry name" value="PAS-assoc_C"/>
</dbReference>
<evidence type="ECO:0000256" key="9">
    <source>
        <dbReference type="ARBA" id="ARBA00022741"/>
    </source>
</evidence>
<dbReference type="RefSeq" id="WP_173283733.1">
    <property type="nucleotide sequence ID" value="NZ_CP054020.1"/>
</dbReference>
<keyword evidence="4" id="KW-1003">Cell membrane</keyword>
<dbReference type="Gene3D" id="2.10.70.100">
    <property type="match status" value="1"/>
</dbReference>
<dbReference type="FunFam" id="3.30.70.270:FF:000001">
    <property type="entry name" value="Diguanylate cyclase domain protein"/>
    <property type="match status" value="1"/>
</dbReference>
<dbReference type="Pfam" id="PF08447">
    <property type="entry name" value="PAS_3"/>
    <property type="match status" value="2"/>
</dbReference>
<dbReference type="CDD" id="cd00130">
    <property type="entry name" value="PAS"/>
    <property type="match status" value="2"/>
</dbReference>
<dbReference type="SUPFAM" id="SSF55073">
    <property type="entry name" value="Nucleotide cyclase"/>
    <property type="match status" value="1"/>
</dbReference>
<evidence type="ECO:0000256" key="6">
    <source>
        <dbReference type="ARBA" id="ARBA00022679"/>
    </source>
</evidence>
<keyword evidence="7" id="KW-0812">Transmembrane</keyword>
<dbReference type="PANTHER" id="PTHR45138:SF9">
    <property type="entry name" value="DIGUANYLATE CYCLASE DGCM-RELATED"/>
    <property type="match status" value="1"/>
</dbReference>
<dbReference type="SMART" id="SM00091">
    <property type="entry name" value="PAS"/>
    <property type="match status" value="2"/>
</dbReference>
<dbReference type="PROSITE" id="PS50887">
    <property type="entry name" value="GGDEF"/>
    <property type="match status" value="1"/>
</dbReference>
<keyword evidence="16" id="KW-1185">Reference proteome</keyword>
<accession>A0A7D4SYP9</accession>
<reference evidence="15 16" key="1">
    <citation type="submission" date="2020-05" db="EMBL/GenBank/DDBJ databases">
        <title>Thiomicrorhabdus sediminis sp.nov. and Thiomicrorhabdus xiamenensis sp.nov., novel sulfur-oxidizing bacteria isolated from coastal sediment.</title>
        <authorList>
            <person name="Liu X."/>
        </authorList>
    </citation>
    <scope>NUCLEOTIDE SEQUENCE [LARGE SCALE GENOMIC DNA]</scope>
    <source>
        <strain evidence="15 16">G2</strain>
    </source>
</reference>
<dbReference type="Gene3D" id="3.30.70.270">
    <property type="match status" value="1"/>
</dbReference>
<dbReference type="SMART" id="SM00267">
    <property type="entry name" value="GGDEF"/>
    <property type="match status" value="1"/>
</dbReference>
<dbReference type="SMART" id="SM00086">
    <property type="entry name" value="PAC"/>
    <property type="match status" value="2"/>
</dbReference>
<dbReference type="PANTHER" id="PTHR45138">
    <property type="entry name" value="REGULATORY COMPONENTS OF SENSORY TRANSDUCTION SYSTEM"/>
    <property type="match status" value="1"/>
</dbReference>
<sequence length="426" mass="49601">MQTDSTIFEFIQKGASDGMWYWDMEHPENEWMNPQFWQTLGYDPKEKRHSISEWQALIFPEDLKRAEEQLNEHLQTPDTPYDQVLRYRHADGHTVWVRCRGMAIRDENNRPTRMLGVHHDITQQMQALEDLSSLSQRFEVAVDSAQIGVWDLNIKTQELHWDERMFQLYKVDPETFTNGYESWSKTVYPADLEKADKAVKESIINGKKYNREFRIIWPNGEIRHLHAYGKIIHNAQGEPERMIGVNFDVTREKRLQEKINKLVITDYLTGIGNRRHFMKEAGRDIARAQRYSIPLSLFIMDIDDFKKINDTYGHDVGDLVIKRVATLCAGFLRETDLFCRYGGEEFAGVLTQSSLETAEEVCEKLRHAVAASHVITRDNQKIEFTVSIGVSQLEMHRDVLGDLIRRADQALYIAKNSGKNQVIAEH</sequence>
<feature type="domain" description="PAC" evidence="13">
    <location>
        <begin position="81"/>
        <end position="133"/>
    </location>
</feature>
<dbReference type="NCBIfam" id="TIGR00229">
    <property type="entry name" value="sensory_box"/>
    <property type="match status" value="1"/>
</dbReference>
<evidence type="ECO:0000256" key="3">
    <source>
        <dbReference type="ARBA" id="ARBA00012528"/>
    </source>
</evidence>
<dbReference type="KEGG" id="txa:HQN79_00435"/>
<evidence type="ECO:0000259" key="14">
    <source>
        <dbReference type="PROSITE" id="PS50887"/>
    </source>
</evidence>
<dbReference type="EC" id="2.7.7.65" evidence="3"/>
<keyword evidence="8" id="KW-0677">Repeat</keyword>
<keyword evidence="5" id="KW-0997">Cell inner membrane</keyword>
<keyword evidence="6" id="KW-0808">Transferase</keyword>
<dbReference type="GO" id="GO:0043709">
    <property type="term" value="P:cell adhesion involved in single-species biofilm formation"/>
    <property type="evidence" value="ECO:0007669"/>
    <property type="project" value="TreeGrafter"/>
</dbReference>
<dbReference type="GO" id="GO:1902201">
    <property type="term" value="P:negative regulation of bacterial-type flagellum-dependent cell motility"/>
    <property type="evidence" value="ECO:0007669"/>
    <property type="project" value="TreeGrafter"/>
</dbReference>
<organism evidence="15 16">
    <name type="scientific">Thiomicrorhabdus xiamenensis</name>
    <dbReference type="NCBI Taxonomy" id="2739063"/>
    <lineage>
        <taxon>Bacteria</taxon>
        <taxon>Pseudomonadati</taxon>
        <taxon>Pseudomonadota</taxon>
        <taxon>Gammaproteobacteria</taxon>
        <taxon>Thiotrichales</taxon>
        <taxon>Piscirickettsiaceae</taxon>
        <taxon>Thiomicrorhabdus</taxon>
    </lineage>
</organism>
<dbReference type="AlphaFoldDB" id="A0A7D4SYP9"/>
<keyword evidence="10" id="KW-1133">Transmembrane helix</keyword>
<evidence type="ECO:0000256" key="8">
    <source>
        <dbReference type="ARBA" id="ARBA00022737"/>
    </source>
</evidence>
<evidence type="ECO:0000259" key="13">
    <source>
        <dbReference type="PROSITE" id="PS50113"/>
    </source>
</evidence>
<comment type="cofactor">
    <cofactor evidence="1">
        <name>Mg(2+)</name>
        <dbReference type="ChEBI" id="CHEBI:18420"/>
    </cofactor>
</comment>
<evidence type="ECO:0000256" key="12">
    <source>
        <dbReference type="ARBA" id="ARBA00034247"/>
    </source>
</evidence>
<dbReference type="Pfam" id="PF00990">
    <property type="entry name" value="GGDEF"/>
    <property type="match status" value="1"/>
</dbReference>
<keyword evidence="9" id="KW-0547">Nucleotide-binding</keyword>
<gene>
    <name evidence="15" type="ORF">HQN79_00435</name>
</gene>
<evidence type="ECO:0000256" key="5">
    <source>
        <dbReference type="ARBA" id="ARBA00022519"/>
    </source>
</evidence>
<dbReference type="CDD" id="cd01949">
    <property type="entry name" value="GGDEF"/>
    <property type="match status" value="1"/>
</dbReference>
<dbReference type="InterPro" id="IPR001610">
    <property type="entry name" value="PAC"/>
</dbReference>
<dbReference type="SUPFAM" id="SSF55785">
    <property type="entry name" value="PYP-like sensor domain (PAS domain)"/>
    <property type="match status" value="2"/>
</dbReference>
<evidence type="ECO:0000256" key="2">
    <source>
        <dbReference type="ARBA" id="ARBA00004429"/>
    </source>
</evidence>
<dbReference type="Proteomes" id="UP000504724">
    <property type="component" value="Chromosome"/>
</dbReference>
<keyword evidence="11" id="KW-0472">Membrane</keyword>
<dbReference type="PROSITE" id="PS50113">
    <property type="entry name" value="PAC"/>
    <property type="match status" value="2"/>
</dbReference>
<evidence type="ECO:0000313" key="16">
    <source>
        <dbReference type="Proteomes" id="UP000504724"/>
    </source>
</evidence>
<dbReference type="InterPro" id="IPR000160">
    <property type="entry name" value="GGDEF_dom"/>
</dbReference>
<dbReference type="NCBIfam" id="TIGR00254">
    <property type="entry name" value="GGDEF"/>
    <property type="match status" value="1"/>
</dbReference>
<comment type="catalytic activity">
    <reaction evidence="12">
        <text>2 GTP = 3',3'-c-di-GMP + 2 diphosphate</text>
        <dbReference type="Rhea" id="RHEA:24898"/>
        <dbReference type="ChEBI" id="CHEBI:33019"/>
        <dbReference type="ChEBI" id="CHEBI:37565"/>
        <dbReference type="ChEBI" id="CHEBI:58805"/>
        <dbReference type="EC" id="2.7.7.65"/>
    </reaction>
</comment>
<feature type="domain" description="PAC" evidence="13">
    <location>
        <begin position="209"/>
        <end position="261"/>
    </location>
</feature>
<dbReference type="Gene3D" id="3.30.450.20">
    <property type="entry name" value="PAS domain"/>
    <property type="match status" value="2"/>
</dbReference>
<dbReference type="InterPro" id="IPR050469">
    <property type="entry name" value="Diguanylate_Cyclase"/>
</dbReference>
<proteinExistence type="predicted"/>
<dbReference type="InterPro" id="IPR000014">
    <property type="entry name" value="PAS"/>
</dbReference>
<dbReference type="GO" id="GO:0052621">
    <property type="term" value="F:diguanylate cyclase activity"/>
    <property type="evidence" value="ECO:0007669"/>
    <property type="project" value="UniProtKB-EC"/>
</dbReference>
<dbReference type="EMBL" id="CP054020">
    <property type="protein sequence ID" value="QKI88142.1"/>
    <property type="molecule type" value="Genomic_DNA"/>
</dbReference>
<feature type="domain" description="GGDEF" evidence="14">
    <location>
        <begin position="293"/>
        <end position="426"/>
    </location>
</feature>
<evidence type="ECO:0000256" key="10">
    <source>
        <dbReference type="ARBA" id="ARBA00022989"/>
    </source>
</evidence>
<evidence type="ECO:0000313" key="15">
    <source>
        <dbReference type="EMBL" id="QKI88142.1"/>
    </source>
</evidence>
<evidence type="ECO:0000256" key="11">
    <source>
        <dbReference type="ARBA" id="ARBA00023136"/>
    </source>
</evidence>
<evidence type="ECO:0000256" key="7">
    <source>
        <dbReference type="ARBA" id="ARBA00022692"/>
    </source>
</evidence>
<evidence type="ECO:0000256" key="4">
    <source>
        <dbReference type="ARBA" id="ARBA00022475"/>
    </source>
</evidence>